<evidence type="ECO:0000313" key="3">
    <source>
        <dbReference type="EMBL" id="KAF5399537.1"/>
    </source>
</evidence>
<reference evidence="3" key="1">
    <citation type="submission" date="2019-05" db="EMBL/GenBank/DDBJ databases">
        <title>Annotation for the trematode Paragonimus heterotremus.</title>
        <authorList>
            <person name="Choi Y.-J."/>
        </authorList>
    </citation>
    <scope>NUCLEOTIDE SEQUENCE</scope>
    <source>
        <strain evidence="3">LC</strain>
    </source>
</reference>
<evidence type="ECO:0000256" key="1">
    <source>
        <dbReference type="ARBA" id="ARBA00022679"/>
    </source>
</evidence>
<gene>
    <name evidence="3" type="ORF">PHET_06957</name>
</gene>
<accession>A0A8J4TDI9</accession>
<dbReference type="OrthoDB" id="1730074at2759"/>
<evidence type="ECO:0000259" key="2">
    <source>
        <dbReference type="PROSITE" id="PS50926"/>
    </source>
</evidence>
<name>A0A8J4TDI9_9TREM</name>
<organism evidence="3 4">
    <name type="scientific">Paragonimus heterotremus</name>
    <dbReference type="NCBI Taxonomy" id="100268"/>
    <lineage>
        <taxon>Eukaryota</taxon>
        <taxon>Metazoa</taxon>
        <taxon>Spiralia</taxon>
        <taxon>Lophotrochozoa</taxon>
        <taxon>Platyhelminthes</taxon>
        <taxon>Trematoda</taxon>
        <taxon>Digenea</taxon>
        <taxon>Plagiorchiida</taxon>
        <taxon>Troglotremata</taxon>
        <taxon>Troglotrematidae</taxon>
        <taxon>Paragonimus</taxon>
    </lineage>
</organism>
<evidence type="ECO:0000313" key="4">
    <source>
        <dbReference type="Proteomes" id="UP000748531"/>
    </source>
</evidence>
<keyword evidence="4" id="KW-1185">Reference proteome</keyword>
<comment type="caution">
    <text evidence="3">The sequence shown here is derived from an EMBL/GenBank/DDBJ whole genome shotgun (WGS) entry which is preliminary data.</text>
</comment>
<protein>
    <submittedName>
        <fullName evidence="3">Threonylcarbamoyladenosine tRNA methylthiotransferase</fullName>
    </submittedName>
</protein>
<dbReference type="AlphaFoldDB" id="A0A8J4TDI9"/>
<dbReference type="GO" id="GO:0035598">
    <property type="term" value="F:tRNA (N(6)-L-threonylcarbamoyladenosine(37)-C(2))-methylthiotransferase activity"/>
    <property type="evidence" value="ECO:0007669"/>
    <property type="project" value="TreeGrafter"/>
</dbReference>
<dbReference type="PROSITE" id="PS50926">
    <property type="entry name" value="TRAM"/>
    <property type="match status" value="1"/>
</dbReference>
<dbReference type="PANTHER" id="PTHR11918">
    <property type="entry name" value="RADICAL SAM PROTEINS"/>
    <property type="match status" value="1"/>
</dbReference>
<dbReference type="InterPro" id="IPR002792">
    <property type="entry name" value="TRAM_dom"/>
</dbReference>
<dbReference type="Gene3D" id="3.30.750.200">
    <property type="match status" value="1"/>
</dbReference>
<feature type="non-terminal residue" evidence="3">
    <location>
        <position position="1"/>
    </location>
</feature>
<dbReference type="Proteomes" id="UP000748531">
    <property type="component" value="Unassembled WGS sequence"/>
</dbReference>
<dbReference type="PANTHER" id="PTHR11918:SF45">
    <property type="entry name" value="THREONYLCARBAMOYLADENOSINE TRNA METHYLTHIOTRANSFERASE"/>
    <property type="match status" value="1"/>
</dbReference>
<keyword evidence="1" id="KW-0808">Transferase</keyword>
<feature type="domain" description="TRAM" evidence="2">
    <location>
        <begin position="91"/>
        <end position="153"/>
    </location>
</feature>
<dbReference type="EMBL" id="LUCH01003960">
    <property type="protein sequence ID" value="KAF5399537.1"/>
    <property type="molecule type" value="Genomic_DNA"/>
</dbReference>
<dbReference type="GO" id="GO:0005783">
    <property type="term" value="C:endoplasmic reticulum"/>
    <property type="evidence" value="ECO:0007669"/>
    <property type="project" value="TreeGrafter"/>
</dbReference>
<sequence length="237" mass="26509">PPFTDPGAVNGCGSLTIATDIICGFPNETETDFDETVRLIERFQFPVLYINQFFARPGTPAATMPRKATTADVKKRTRRLHDLFRTYMPYADRVGAQVRVLVTEISHDGRFWVGHTKAYEQVLVPKLPDLMGHIVLVRITECDKFFMRSELIDPGPFDSLVFSSPCDSASSPVLPSLPELTRSAKPQLAQAKQPNTRNPSKSPGPNWVLRFGAILLLVYFALKLCESRGFFSWALST</sequence>
<proteinExistence type="predicted"/>
<dbReference type="Pfam" id="PF01938">
    <property type="entry name" value="TRAM"/>
    <property type="match status" value="1"/>
</dbReference>
<dbReference type="SUPFAM" id="SSF102114">
    <property type="entry name" value="Radical SAM enzymes"/>
    <property type="match status" value="1"/>
</dbReference>
<dbReference type="InterPro" id="IPR058240">
    <property type="entry name" value="rSAM_sf"/>
</dbReference>